<dbReference type="PANTHER" id="PTHR46609:SF6">
    <property type="entry name" value="EXONUCLEASE, PHAGE-TYPE_RECB, C-TERMINAL DOMAIN-CONTAINING PROTEIN-RELATED"/>
    <property type="match status" value="1"/>
</dbReference>
<dbReference type="InterPro" id="IPR011335">
    <property type="entry name" value="Restrct_endonuc-II-like"/>
</dbReference>
<dbReference type="SUPFAM" id="SSF52980">
    <property type="entry name" value="Restriction endonuclease-like"/>
    <property type="match status" value="1"/>
</dbReference>
<dbReference type="Pfam" id="PF09588">
    <property type="entry name" value="YqaJ"/>
    <property type="match status" value="1"/>
</dbReference>
<dbReference type="InterPro" id="IPR011604">
    <property type="entry name" value="PDDEXK-like_dom_sf"/>
</dbReference>
<dbReference type="InterPro" id="IPR017482">
    <property type="entry name" value="Lambda-type_endonuclease"/>
</dbReference>
<dbReference type="EMBL" id="MN739040">
    <property type="protein sequence ID" value="QHS85130.1"/>
    <property type="molecule type" value="Genomic_DNA"/>
</dbReference>
<evidence type="ECO:0000259" key="1">
    <source>
        <dbReference type="Pfam" id="PF09588"/>
    </source>
</evidence>
<reference evidence="2" key="1">
    <citation type="journal article" date="2020" name="Nature">
        <title>Giant virus diversity and host interactions through global metagenomics.</title>
        <authorList>
            <person name="Schulz F."/>
            <person name="Roux S."/>
            <person name="Paez-Espino D."/>
            <person name="Jungbluth S."/>
            <person name="Walsh D.A."/>
            <person name="Denef V.J."/>
            <person name="McMahon K.D."/>
            <person name="Konstantinidis K.T."/>
            <person name="Eloe-Fadrosh E.A."/>
            <person name="Kyrpides N.C."/>
            <person name="Woyke T."/>
        </authorList>
    </citation>
    <scope>NUCLEOTIDE SEQUENCE</scope>
    <source>
        <strain evidence="2">GVMAG-M-3300009182-67</strain>
    </source>
</reference>
<proteinExistence type="predicted"/>
<accession>A0A6C0AZA0</accession>
<feature type="domain" description="YqaJ viral recombinase" evidence="1">
    <location>
        <begin position="21"/>
        <end position="149"/>
    </location>
</feature>
<evidence type="ECO:0000313" key="2">
    <source>
        <dbReference type="EMBL" id="QHS85130.1"/>
    </source>
</evidence>
<dbReference type="CDD" id="cd22343">
    <property type="entry name" value="PDDEXK_lambda_exonuclease-like"/>
    <property type="match status" value="1"/>
</dbReference>
<dbReference type="NCBIfam" id="TIGR03033">
    <property type="entry name" value="phage_rel_nuc"/>
    <property type="match status" value="1"/>
</dbReference>
<sequence>MIHPRVQELLAIPQYEQRTPEWYRQRENAITASDIPTVLGENNYKTPWALLVDKCNANPKPFIGNQATRWGNHYEDIAVERYSERYNKEVLSFGLLIHRDHSWLGGSPDGITTDGILLEVKCPLKRKIVMGEVPHHYLSQVLLNLEICDLELAHFIEFIPGNSDNDFVMNVVEVHRDREWFSKELPKMKEFWDNVLVYREQGIQKHPKYKPPRKKIEDTGLTLDIGSFYGNTPTEKKETFMFIEESESEPEPSKYVPFLDEN</sequence>
<dbReference type="PANTHER" id="PTHR46609">
    <property type="entry name" value="EXONUCLEASE, PHAGE-TYPE/RECB, C-TERMINAL DOMAIN-CONTAINING PROTEIN"/>
    <property type="match status" value="1"/>
</dbReference>
<organism evidence="2">
    <name type="scientific">viral metagenome</name>
    <dbReference type="NCBI Taxonomy" id="1070528"/>
    <lineage>
        <taxon>unclassified sequences</taxon>
        <taxon>metagenomes</taxon>
        <taxon>organismal metagenomes</taxon>
    </lineage>
</organism>
<dbReference type="InterPro" id="IPR051703">
    <property type="entry name" value="NF-kappa-B_Signaling_Reg"/>
</dbReference>
<protein>
    <recommendedName>
        <fullName evidence="1">YqaJ viral recombinase domain-containing protein</fullName>
    </recommendedName>
</protein>
<dbReference type="AlphaFoldDB" id="A0A6C0AZA0"/>
<dbReference type="InterPro" id="IPR019080">
    <property type="entry name" value="YqaJ_viral_recombinase"/>
</dbReference>
<dbReference type="Gene3D" id="3.90.320.10">
    <property type="match status" value="1"/>
</dbReference>
<name>A0A6C0AZA0_9ZZZZ</name>